<comment type="caution">
    <text evidence="1">The sequence shown here is derived from an EMBL/GenBank/DDBJ whole genome shotgun (WGS) entry which is preliminary data.</text>
</comment>
<name>A0A8J2P9T0_9HEXA</name>
<evidence type="ECO:0000313" key="2">
    <source>
        <dbReference type="Proteomes" id="UP000708208"/>
    </source>
</evidence>
<feature type="non-terminal residue" evidence="1">
    <location>
        <position position="1"/>
    </location>
</feature>
<dbReference type="AlphaFoldDB" id="A0A8J2P9T0"/>
<dbReference type="EMBL" id="CAJVCH010328443">
    <property type="protein sequence ID" value="CAG7786883.1"/>
    <property type="molecule type" value="Genomic_DNA"/>
</dbReference>
<evidence type="ECO:0000313" key="1">
    <source>
        <dbReference type="EMBL" id="CAG7786883.1"/>
    </source>
</evidence>
<gene>
    <name evidence="1" type="ORF">AFUS01_LOCUS25432</name>
</gene>
<reference evidence="1" key="1">
    <citation type="submission" date="2021-06" db="EMBL/GenBank/DDBJ databases">
        <authorList>
            <person name="Hodson N. C."/>
            <person name="Mongue J. A."/>
            <person name="Jaron S. K."/>
        </authorList>
    </citation>
    <scope>NUCLEOTIDE SEQUENCE</scope>
</reference>
<organism evidence="1 2">
    <name type="scientific">Allacma fusca</name>
    <dbReference type="NCBI Taxonomy" id="39272"/>
    <lineage>
        <taxon>Eukaryota</taxon>
        <taxon>Metazoa</taxon>
        <taxon>Ecdysozoa</taxon>
        <taxon>Arthropoda</taxon>
        <taxon>Hexapoda</taxon>
        <taxon>Collembola</taxon>
        <taxon>Symphypleona</taxon>
        <taxon>Sminthuridae</taxon>
        <taxon>Allacma</taxon>
    </lineage>
</organism>
<proteinExistence type="predicted"/>
<sequence>TIQPSALKEVKSTTNYGKIVQRMRLRI</sequence>
<accession>A0A8J2P9T0</accession>
<dbReference type="Proteomes" id="UP000708208">
    <property type="component" value="Unassembled WGS sequence"/>
</dbReference>
<keyword evidence="2" id="KW-1185">Reference proteome</keyword>
<protein>
    <submittedName>
        <fullName evidence="1">Uncharacterized protein</fullName>
    </submittedName>
</protein>